<proteinExistence type="predicted"/>
<protein>
    <recommendedName>
        <fullName evidence="3">YozE SAM-like protein</fullName>
    </recommendedName>
</protein>
<accession>A0A561VIZ2</accession>
<comment type="caution">
    <text evidence="1">The sequence shown here is derived from an EMBL/GenBank/DDBJ whole genome shotgun (WGS) entry which is preliminary data.</text>
</comment>
<reference evidence="1 2" key="1">
    <citation type="submission" date="2019-06" db="EMBL/GenBank/DDBJ databases">
        <title>Sequencing the genomes of 1000 actinobacteria strains.</title>
        <authorList>
            <person name="Klenk H.-P."/>
        </authorList>
    </citation>
    <scope>NUCLEOTIDE SEQUENCE [LARGE SCALE GENOMIC DNA]</scope>
    <source>
        <strain evidence="1 2">DSM 43866</strain>
    </source>
</reference>
<evidence type="ECO:0000313" key="2">
    <source>
        <dbReference type="Proteomes" id="UP000320239"/>
    </source>
</evidence>
<evidence type="ECO:0000313" key="1">
    <source>
        <dbReference type="EMBL" id="TWG11598.1"/>
    </source>
</evidence>
<dbReference type="EMBL" id="VIWY01000006">
    <property type="protein sequence ID" value="TWG11598.1"/>
    <property type="molecule type" value="Genomic_DNA"/>
</dbReference>
<dbReference type="AlphaFoldDB" id="A0A561VIZ2"/>
<gene>
    <name evidence="1" type="ORF">FHX34_106328</name>
</gene>
<name>A0A561VIZ2_ACTTI</name>
<evidence type="ECO:0008006" key="3">
    <source>
        <dbReference type="Google" id="ProtNLM"/>
    </source>
</evidence>
<keyword evidence="2" id="KW-1185">Reference proteome</keyword>
<sequence>MEPDVSFGAWLSLQTGRHDPVGDLARDFLGDDGCGRCLHLAEDAEFMQVQDVAASMAEHRAAQPAFDAFNLACAEWTGRLP</sequence>
<dbReference type="Proteomes" id="UP000320239">
    <property type="component" value="Unassembled WGS sequence"/>
</dbReference>
<organism evidence="1 2">
    <name type="scientific">Actinoplanes teichomyceticus</name>
    <dbReference type="NCBI Taxonomy" id="1867"/>
    <lineage>
        <taxon>Bacteria</taxon>
        <taxon>Bacillati</taxon>
        <taxon>Actinomycetota</taxon>
        <taxon>Actinomycetes</taxon>
        <taxon>Micromonosporales</taxon>
        <taxon>Micromonosporaceae</taxon>
        <taxon>Actinoplanes</taxon>
    </lineage>
</organism>